<proteinExistence type="inferred from homology"/>
<dbReference type="EMBL" id="QGTL01000009">
    <property type="protein sequence ID" value="PWV72303.1"/>
    <property type="molecule type" value="Genomic_DNA"/>
</dbReference>
<feature type="domain" description="TerD" evidence="2">
    <location>
        <begin position="134"/>
        <end position="320"/>
    </location>
</feature>
<gene>
    <name evidence="3" type="ORF">DFR69_109220</name>
</gene>
<organism evidence="3 4">
    <name type="scientific">Nocardia neocaledoniensis</name>
    <dbReference type="NCBI Taxonomy" id="236511"/>
    <lineage>
        <taxon>Bacteria</taxon>
        <taxon>Bacillati</taxon>
        <taxon>Actinomycetota</taxon>
        <taxon>Actinomycetes</taxon>
        <taxon>Mycobacteriales</taxon>
        <taxon>Nocardiaceae</taxon>
        <taxon>Nocardia</taxon>
    </lineage>
</organism>
<keyword evidence="4" id="KW-1185">Reference proteome</keyword>
<dbReference type="InterPro" id="IPR051324">
    <property type="entry name" value="Stress/Tellurium_Resist"/>
</dbReference>
<dbReference type="Gene3D" id="2.60.60.30">
    <property type="entry name" value="sav2460 like domains"/>
    <property type="match status" value="1"/>
</dbReference>
<dbReference type="Proteomes" id="UP000246410">
    <property type="component" value="Unassembled WGS sequence"/>
</dbReference>
<dbReference type="AlphaFoldDB" id="A0A317NBM0"/>
<dbReference type="Pfam" id="PF02342">
    <property type="entry name" value="TerD"/>
    <property type="match status" value="1"/>
</dbReference>
<evidence type="ECO:0000313" key="4">
    <source>
        <dbReference type="Proteomes" id="UP000246410"/>
    </source>
</evidence>
<dbReference type="InterPro" id="IPR003325">
    <property type="entry name" value="TerD"/>
</dbReference>
<dbReference type="PANTHER" id="PTHR32097:SF4">
    <property type="entry name" value="GENERAL STRESS PROTEIN 16U"/>
    <property type="match status" value="1"/>
</dbReference>
<comment type="caution">
    <text evidence="3">The sequence shown here is derived from an EMBL/GenBank/DDBJ whole genome shotgun (WGS) entry which is preliminary data.</text>
</comment>
<name>A0A317NBM0_9NOCA</name>
<reference evidence="3 4" key="1">
    <citation type="submission" date="2018-05" db="EMBL/GenBank/DDBJ databases">
        <title>Genomic Encyclopedia of Type Strains, Phase IV (KMG-IV): sequencing the most valuable type-strain genomes for metagenomic binning, comparative biology and taxonomic classification.</title>
        <authorList>
            <person name="Goeker M."/>
        </authorList>
    </citation>
    <scope>NUCLEOTIDE SEQUENCE [LARGE SCALE GENOMIC DNA]</scope>
    <source>
        <strain evidence="3 4">DSM 44717</strain>
    </source>
</reference>
<evidence type="ECO:0000259" key="2">
    <source>
        <dbReference type="Pfam" id="PF02342"/>
    </source>
</evidence>
<protein>
    <submittedName>
        <fullName evidence="3">Stress response protein SCP2</fullName>
    </submittedName>
</protein>
<sequence length="324" mass="34507">MADTSSNEVGPAWGPGEVAARLRAAVIAASQMSATATRFTDQAGVPSNRDLIELVELRRRVLTLAEQLDPHPLSAITRTPGPGVVIEPPTPPAIVRQAVRQPQAQPPAATADLMATTPSWWHRQFHSTRKGKTMGVSLAKGGNVSLSKQAPNLTAVAVGLGWDVRSTTGTDFDLDASALITGPTQKVLSDGHFVFYNNLRSPEGSVEHTGDNLTGEGEGDDEVINVDLAATPPTITNIFFPVSIHDAQARSQSFGQVRNAYIRVVDRATGAELARYDLTEDASSETAMVFGELYRSGSEWKFRAIGQGYASGLAGIARDYGVNI</sequence>
<dbReference type="PANTHER" id="PTHR32097">
    <property type="entry name" value="CAMP-BINDING PROTEIN 1-RELATED"/>
    <property type="match status" value="1"/>
</dbReference>
<evidence type="ECO:0000313" key="3">
    <source>
        <dbReference type="EMBL" id="PWV72303.1"/>
    </source>
</evidence>
<comment type="similarity">
    <text evidence="1">Belongs to the CAPAB/TerDEXZ family.</text>
</comment>
<dbReference type="CDD" id="cd06974">
    <property type="entry name" value="TerD_like"/>
    <property type="match status" value="1"/>
</dbReference>
<accession>A0A317NBM0</accession>
<evidence type="ECO:0000256" key="1">
    <source>
        <dbReference type="ARBA" id="ARBA00008775"/>
    </source>
</evidence>